<reference evidence="6 7" key="1">
    <citation type="submission" date="2025-08" db="UniProtKB">
        <authorList>
            <consortium name="RefSeq"/>
        </authorList>
    </citation>
    <scope>IDENTIFICATION</scope>
</reference>
<dbReference type="Proteomes" id="UP000515154">
    <property type="component" value="Linkage group LG6"/>
</dbReference>
<feature type="binding site" evidence="4">
    <location>
        <begin position="7"/>
        <end position="12"/>
    </location>
    <ligand>
        <name>substrate</name>
    </ligand>
</feature>
<organism evidence="5 6">
    <name type="scientific">Octopus sinensis</name>
    <name type="common">East Asian common octopus</name>
    <dbReference type="NCBI Taxonomy" id="2607531"/>
    <lineage>
        <taxon>Eukaryota</taxon>
        <taxon>Metazoa</taxon>
        <taxon>Spiralia</taxon>
        <taxon>Lophotrochozoa</taxon>
        <taxon>Mollusca</taxon>
        <taxon>Cephalopoda</taxon>
        <taxon>Coleoidea</taxon>
        <taxon>Octopodiformes</taxon>
        <taxon>Octopoda</taxon>
        <taxon>Incirrata</taxon>
        <taxon>Octopodidae</taxon>
        <taxon>Octopus</taxon>
    </lineage>
</organism>
<dbReference type="InterPro" id="IPR017939">
    <property type="entry name" value="G-Glutamylcylcotransferase"/>
</dbReference>
<sequence length="170" mass="19401">MTGTFFYFAFGSNLLKERLLINNKTAIFKTVAKLENYCLKFAHKSITWCGHAATIVESKHDVVWGVVYEMNTSNMDSLDKQEGVDQNIYRPIEVRVKSMNDVTYDCRTYQLLGRDFGDPSPQYKDIIVRGALASGIPNDYIEFLKSIPDNGNKKKVPIYDEILSLLENSK</sequence>
<keyword evidence="2" id="KW-0456">Lyase</keyword>
<feature type="binding site" evidence="4">
    <location>
        <position position="123"/>
    </location>
    <ligand>
        <name>substrate</name>
    </ligand>
</feature>
<dbReference type="RefSeq" id="XP_036360078.1">
    <property type="nucleotide sequence ID" value="XM_036504185.1"/>
</dbReference>
<evidence type="ECO:0000256" key="2">
    <source>
        <dbReference type="ARBA" id="ARBA00023239"/>
    </source>
</evidence>
<dbReference type="AlphaFoldDB" id="A0A6P7SIX6"/>
<dbReference type="InterPro" id="IPR013024">
    <property type="entry name" value="GGCT-like"/>
</dbReference>
<evidence type="ECO:0000313" key="7">
    <source>
        <dbReference type="RefSeq" id="XP_036360078.1"/>
    </source>
</evidence>
<dbReference type="Pfam" id="PF13772">
    <property type="entry name" value="AIG2_2"/>
    <property type="match status" value="1"/>
</dbReference>
<keyword evidence="5" id="KW-1185">Reference proteome</keyword>
<evidence type="ECO:0000256" key="3">
    <source>
        <dbReference type="PIRSR" id="PIRSR617939-1"/>
    </source>
</evidence>
<dbReference type="CDD" id="cd06661">
    <property type="entry name" value="GGCT_like"/>
    <property type="match status" value="1"/>
</dbReference>
<feature type="active site" description="Proton acceptor" evidence="3">
    <location>
        <position position="82"/>
    </location>
</feature>
<dbReference type="GO" id="GO:0003839">
    <property type="term" value="F:gamma-glutamylcyclotransferase activity"/>
    <property type="evidence" value="ECO:0007669"/>
    <property type="project" value="UniProtKB-EC"/>
</dbReference>
<protein>
    <recommendedName>
        <fullName evidence="1">gamma-glutamylcyclotransferase</fullName>
        <ecNumber evidence="1">4.3.2.9</ecNumber>
    </recommendedName>
</protein>
<dbReference type="Gene3D" id="3.10.490.10">
    <property type="entry name" value="Gamma-glutamyl cyclotransferase-like"/>
    <property type="match status" value="1"/>
</dbReference>
<dbReference type="PANTHER" id="PTHR12935">
    <property type="entry name" value="GAMMA-GLUTAMYLCYCLOTRANSFERASE"/>
    <property type="match status" value="1"/>
</dbReference>
<evidence type="ECO:0000256" key="4">
    <source>
        <dbReference type="PIRSR" id="PIRSR617939-2"/>
    </source>
</evidence>
<dbReference type="PANTHER" id="PTHR12935:SF0">
    <property type="entry name" value="GAMMA-GLUTAMYLCYCLOTRANSFERASE"/>
    <property type="match status" value="1"/>
</dbReference>
<dbReference type="SUPFAM" id="SSF110857">
    <property type="entry name" value="Gamma-glutamyl cyclotransferase-like"/>
    <property type="match status" value="1"/>
</dbReference>
<proteinExistence type="predicted"/>
<evidence type="ECO:0000313" key="6">
    <source>
        <dbReference type="RefSeq" id="XP_029637943.1"/>
    </source>
</evidence>
<gene>
    <name evidence="6 7" type="primary">LOC115213150</name>
</gene>
<dbReference type="InterPro" id="IPR036568">
    <property type="entry name" value="GGCT-like_sf"/>
</dbReference>
<accession>A0A6P7SIX6</accession>
<dbReference type="EC" id="4.3.2.9" evidence="1"/>
<dbReference type="KEGG" id="osn:115213150"/>
<evidence type="ECO:0000256" key="1">
    <source>
        <dbReference type="ARBA" id="ARBA00012346"/>
    </source>
</evidence>
<evidence type="ECO:0000313" key="5">
    <source>
        <dbReference type="Proteomes" id="UP000515154"/>
    </source>
</evidence>
<name>A0A6P7SIX6_9MOLL</name>
<dbReference type="RefSeq" id="XP_029637943.1">
    <property type="nucleotide sequence ID" value="XM_029782083.2"/>
</dbReference>